<dbReference type="GO" id="GO:0009164">
    <property type="term" value="P:nucleoside catabolic process"/>
    <property type="evidence" value="ECO:0007669"/>
    <property type="project" value="InterPro"/>
</dbReference>
<protein>
    <recommendedName>
        <fullName evidence="2">adenosylhomocysteine nucleosidase</fullName>
        <ecNumber evidence="2">3.2.2.9</ecNumber>
    </recommendedName>
</protein>
<accession>A0AAX2JAT5</accession>
<dbReference type="InterPro" id="IPR010049">
    <property type="entry name" value="MTA_SAH_Nsdase"/>
</dbReference>
<dbReference type="AlphaFoldDB" id="A0AAX2JAT5"/>
<keyword evidence="5" id="KW-0486">Methionine biosynthesis</keyword>
<keyword evidence="8" id="KW-0326">Glycosidase</keyword>
<sequence length="231" mass="25283">MKIGIIGAMNEEVVELKAVMSDIKSENMGNLEFFDGKLLGKDVILVEGGIGKVNAAICATLMINHFKVDKVLFTGVAGGVNPDINIGDIVIGNDLIEHDFDSTAFGYELGQIPRMDTYIFKADQQLIDIACDVAEKEFGKSKVCVGRIVSGDEFVASVERIKWLRDTFKADCTEMEGAAVAHVCHVFNMPFLIIRAISDKANHDAKVDFPEFVKLAAKNSKTIIEGILNRL</sequence>
<evidence type="ECO:0000256" key="5">
    <source>
        <dbReference type="ARBA" id="ARBA00023167"/>
    </source>
</evidence>
<comment type="catalytic activity">
    <reaction evidence="6">
        <text>5'-deoxyadenosine + H2O = 5-deoxy-D-ribose + adenine</text>
        <dbReference type="Rhea" id="RHEA:29859"/>
        <dbReference type="ChEBI" id="CHEBI:15377"/>
        <dbReference type="ChEBI" id="CHEBI:16708"/>
        <dbReference type="ChEBI" id="CHEBI:17319"/>
        <dbReference type="ChEBI" id="CHEBI:149540"/>
        <dbReference type="EC" id="3.2.2.9"/>
    </reaction>
    <physiologicalReaction direction="left-to-right" evidence="6">
        <dbReference type="Rhea" id="RHEA:29860"/>
    </physiologicalReaction>
</comment>
<evidence type="ECO:0000256" key="4">
    <source>
        <dbReference type="ARBA" id="ARBA00022801"/>
    </source>
</evidence>
<dbReference type="EC" id="3.2.2.9" evidence="2"/>
<evidence type="ECO:0000256" key="2">
    <source>
        <dbReference type="ARBA" id="ARBA00011974"/>
    </source>
</evidence>
<dbReference type="EMBL" id="LS483487">
    <property type="protein sequence ID" value="SQJ02984.1"/>
    <property type="molecule type" value="Genomic_DNA"/>
</dbReference>
<evidence type="ECO:0000313" key="9">
    <source>
        <dbReference type="Proteomes" id="UP000249008"/>
    </source>
</evidence>
<reference evidence="8 9" key="1">
    <citation type="submission" date="2018-06" db="EMBL/GenBank/DDBJ databases">
        <authorList>
            <consortium name="Pathogen Informatics"/>
            <person name="Doyle S."/>
        </authorList>
    </citation>
    <scope>NUCLEOTIDE SEQUENCE [LARGE SCALE GENOMIC DNA]</scope>
    <source>
        <strain evidence="8 9">NCTC12112</strain>
    </source>
</reference>
<dbReference type="PANTHER" id="PTHR46832">
    <property type="entry name" value="5'-METHYLTHIOADENOSINE/S-ADENOSYLHOMOCYSTEINE NUCLEOSIDASE"/>
    <property type="match status" value="1"/>
</dbReference>
<dbReference type="GO" id="GO:0005829">
    <property type="term" value="C:cytosol"/>
    <property type="evidence" value="ECO:0007669"/>
    <property type="project" value="TreeGrafter"/>
</dbReference>
<proteinExistence type="predicted"/>
<name>A0AAX2JAT5_9FUSO</name>
<dbReference type="SUPFAM" id="SSF53167">
    <property type="entry name" value="Purine and uridine phosphorylases"/>
    <property type="match status" value="1"/>
</dbReference>
<dbReference type="GO" id="GO:0008782">
    <property type="term" value="F:adenosylhomocysteine nucleosidase activity"/>
    <property type="evidence" value="ECO:0007669"/>
    <property type="project" value="UniProtKB-EC"/>
</dbReference>
<comment type="pathway">
    <text evidence="1">Amino-acid biosynthesis; L-methionine biosynthesis via salvage pathway; S-methyl-5-thio-alpha-D-ribose 1-phosphate from S-methyl-5'-thioadenosine (hydrolase route): step 1/2.</text>
</comment>
<evidence type="ECO:0000256" key="6">
    <source>
        <dbReference type="ARBA" id="ARBA00050313"/>
    </source>
</evidence>
<gene>
    <name evidence="8" type="primary">mtnN_3</name>
    <name evidence="8" type="ORF">NCTC12112_01633</name>
</gene>
<organism evidence="8 9">
    <name type="scientific">Fusobacterium ulcerans</name>
    <dbReference type="NCBI Taxonomy" id="861"/>
    <lineage>
        <taxon>Bacteria</taxon>
        <taxon>Fusobacteriati</taxon>
        <taxon>Fusobacteriota</taxon>
        <taxon>Fusobacteriia</taxon>
        <taxon>Fusobacteriales</taxon>
        <taxon>Fusobacteriaceae</taxon>
        <taxon>Fusobacterium</taxon>
    </lineage>
</organism>
<evidence type="ECO:0000259" key="7">
    <source>
        <dbReference type="Pfam" id="PF01048"/>
    </source>
</evidence>
<dbReference type="InterPro" id="IPR000845">
    <property type="entry name" value="Nucleoside_phosphorylase_d"/>
</dbReference>
<dbReference type="Proteomes" id="UP000249008">
    <property type="component" value="Chromosome 1"/>
</dbReference>
<dbReference type="GO" id="GO:0019284">
    <property type="term" value="P:L-methionine salvage from S-adenosylmethionine"/>
    <property type="evidence" value="ECO:0007669"/>
    <property type="project" value="TreeGrafter"/>
</dbReference>
<feature type="domain" description="Nucleoside phosphorylase" evidence="7">
    <location>
        <begin position="2"/>
        <end position="228"/>
    </location>
</feature>
<dbReference type="GO" id="GO:0008930">
    <property type="term" value="F:methylthioadenosine nucleosidase activity"/>
    <property type="evidence" value="ECO:0007669"/>
    <property type="project" value="InterPro"/>
</dbReference>
<evidence type="ECO:0000313" key="8">
    <source>
        <dbReference type="EMBL" id="SQJ02984.1"/>
    </source>
</evidence>
<dbReference type="Gene3D" id="3.40.50.1580">
    <property type="entry name" value="Nucleoside phosphorylase domain"/>
    <property type="match status" value="1"/>
</dbReference>
<dbReference type="FunFam" id="3.40.50.1580:FF:000001">
    <property type="entry name" value="MTA/SAH nucleosidase family protein"/>
    <property type="match status" value="1"/>
</dbReference>
<dbReference type="NCBIfam" id="NF004079">
    <property type="entry name" value="PRK05584.1"/>
    <property type="match status" value="1"/>
</dbReference>
<dbReference type="PANTHER" id="PTHR46832:SF1">
    <property type="entry name" value="5'-METHYLTHIOADENOSINE_S-ADENOSYLHOMOCYSTEINE NUCLEOSIDASE"/>
    <property type="match status" value="1"/>
</dbReference>
<dbReference type="Pfam" id="PF01048">
    <property type="entry name" value="PNP_UDP_1"/>
    <property type="match status" value="1"/>
</dbReference>
<dbReference type="NCBIfam" id="TIGR01704">
    <property type="entry name" value="MTA_SAH-Nsdase"/>
    <property type="match status" value="1"/>
</dbReference>
<keyword evidence="3" id="KW-0028">Amino-acid biosynthesis</keyword>
<dbReference type="RefSeq" id="WP_005982329.1">
    <property type="nucleotide sequence ID" value="NZ_CABKNW010000006.1"/>
</dbReference>
<dbReference type="CDD" id="cd09008">
    <property type="entry name" value="MTAN"/>
    <property type="match status" value="1"/>
</dbReference>
<evidence type="ECO:0000256" key="3">
    <source>
        <dbReference type="ARBA" id="ARBA00022605"/>
    </source>
</evidence>
<keyword evidence="4 8" id="KW-0378">Hydrolase</keyword>
<dbReference type="GO" id="GO:0019509">
    <property type="term" value="P:L-methionine salvage from methylthioadenosine"/>
    <property type="evidence" value="ECO:0007669"/>
    <property type="project" value="InterPro"/>
</dbReference>
<evidence type="ECO:0000256" key="1">
    <source>
        <dbReference type="ARBA" id="ARBA00004945"/>
    </source>
</evidence>
<dbReference type="GeneID" id="78456188"/>
<dbReference type="KEGG" id="ful:C4N20_15275"/>
<dbReference type="InterPro" id="IPR035994">
    <property type="entry name" value="Nucleoside_phosphorylase_sf"/>
</dbReference>